<proteinExistence type="predicted"/>
<name>X1FJI4_9ZZZZ</name>
<gene>
    <name evidence="1" type="ORF">S03H2_12141</name>
</gene>
<dbReference type="EMBL" id="BARU01006186">
    <property type="protein sequence ID" value="GAH45836.1"/>
    <property type="molecule type" value="Genomic_DNA"/>
</dbReference>
<protein>
    <submittedName>
        <fullName evidence="1">Uncharacterized protein</fullName>
    </submittedName>
</protein>
<comment type="caution">
    <text evidence="1">The sequence shown here is derived from an EMBL/GenBank/DDBJ whole genome shotgun (WGS) entry which is preliminary data.</text>
</comment>
<organism evidence="1">
    <name type="scientific">marine sediment metagenome</name>
    <dbReference type="NCBI Taxonomy" id="412755"/>
    <lineage>
        <taxon>unclassified sequences</taxon>
        <taxon>metagenomes</taxon>
        <taxon>ecological metagenomes</taxon>
    </lineage>
</organism>
<reference evidence="1" key="1">
    <citation type="journal article" date="2014" name="Front. Microbiol.">
        <title>High frequency of phylogenetically diverse reductive dehalogenase-homologous genes in deep subseafloor sedimentary metagenomes.</title>
        <authorList>
            <person name="Kawai M."/>
            <person name="Futagami T."/>
            <person name="Toyoda A."/>
            <person name="Takaki Y."/>
            <person name="Nishi S."/>
            <person name="Hori S."/>
            <person name="Arai W."/>
            <person name="Tsubouchi T."/>
            <person name="Morono Y."/>
            <person name="Uchiyama I."/>
            <person name="Ito T."/>
            <person name="Fujiyama A."/>
            <person name="Inagaki F."/>
            <person name="Takami H."/>
        </authorList>
    </citation>
    <scope>NUCLEOTIDE SEQUENCE</scope>
    <source>
        <strain evidence="1">Expedition CK06-06</strain>
    </source>
</reference>
<dbReference type="AlphaFoldDB" id="X1FJI4"/>
<accession>X1FJI4</accession>
<evidence type="ECO:0000313" key="1">
    <source>
        <dbReference type="EMBL" id="GAH45836.1"/>
    </source>
</evidence>
<sequence>MPDLKKFGTKEAPGTAVITRKGGSKEFFKDGKLVRELDPSG</sequence>
<feature type="non-terminal residue" evidence="1">
    <location>
        <position position="41"/>
    </location>
</feature>